<sequence length="300" mass="33222">MRDQAEKLREIMRDLKFSNNINNNRKRTKNTRVLAITSGKGGVGKTNFTVNLAISLSNLGYKVVIFDADIGLANIDVLFGIYPKYTLADIINGRKNILDIITDGPNGIKIIAGGSGITELMNVDRIMLDKLSNQLEKLESMADFILIDTGAGVANTVLNFVKAADEVILVTTPEPTSLTDAYAMIKVLTMMDEDNKIQLVINRVKNSKEANDIYEKIEKVSSRFLNVNVEYLGYLYNSKLLTDSVIKQNPLLLMYPNSPIAKKINGIALKILGDQKSYEDSSGIKKFVNVFKSFLDKGGN</sequence>
<dbReference type="GO" id="GO:0016887">
    <property type="term" value="F:ATP hydrolysis activity"/>
    <property type="evidence" value="ECO:0007669"/>
    <property type="project" value="TreeGrafter"/>
</dbReference>
<dbReference type="InterPro" id="IPR033875">
    <property type="entry name" value="FlhG"/>
</dbReference>
<evidence type="ECO:0000313" key="5">
    <source>
        <dbReference type="Proteomes" id="UP000284177"/>
    </source>
</evidence>
<reference evidence="4 5" key="1">
    <citation type="submission" date="2016-08" db="EMBL/GenBank/DDBJ databases">
        <title>Novel Firmicutes and Novel Genomes.</title>
        <authorList>
            <person name="Poppleton D.I."/>
            <person name="Gribaldo S."/>
        </authorList>
    </citation>
    <scope>NUCLEOTIDE SEQUENCE [LARGE SCALE GENOMIC DNA]</scope>
    <source>
        <strain evidence="4 5">CTT3</strain>
    </source>
</reference>
<dbReference type="GO" id="GO:0009898">
    <property type="term" value="C:cytoplasmic side of plasma membrane"/>
    <property type="evidence" value="ECO:0007669"/>
    <property type="project" value="TreeGrafter"/>
</dbReference>
<dbReference type="OrthoDB" id="9816297at2"/>
<dbReference type="RefSeq" id="WP_120166361.1">
    <property type="nucleotide sequence ID" value="NZ_MCIB01000001.1"/>
</dbReference>
<dbReference type="InterPro" id="IPR027417">
    <property type="entry name" value="P-loop_NTPase"/>
</dbReference>
<evidence type="ECO:0000256" key="2">
    <source>
        <dbReference type="ARBA" id="ARBA00022840"/>
    </source>
</evidence>
<evidence type="ECO:0000313" key="4">
    <source>
        <dbReference type="EMBL" id="RKD34454.1"/>
    </source>
</evidence>
<comment type="caution">
    <text evidence="4">The sequence shown here is derived from an EMBL/GenBank/DDBJ whole genome shotgun (WGS) entry which is preliminary data.</text>
</comment>
<name>A0A419TAE5_9FIRM</name>
<dbReference type="GO" id="GO:0005829">
    <property type="term" value="C:cytosol"/>
    <property type="evidence" value="ECO:0007669"/>
    <property type="project" value="TreeGrafter"/>
</dbReference>
<proteinExistence type="predicted"/>
<dbReference type="InterPro" id="IPR033756">
    <property type="entry name" value="YlxH/NBP35"/>
</dbReference>
<dbReference type="SUPFAM" id="SSF52540">
    <property type="entry name" value="P-loop containing nucleoside triphosphate hydrolases"/>
    <property type="match status" value="1"/>
</dbReference>
<dbReference type="GO" id="GO:0051782">
    <property type="term" value="P:negative regulation of cell division"/>
    <property type="evidence" value="ECO:0007669"/>
    <property type="project" value="TreeGrafter"/>
</dbReference>
<dbReference type="InterPro" id="IPR050625">
    <property type="entry name" value="ParA/MinD_ATPase"/>
</dbReference>
<dbReference type="PANTHER" id="PTHR43384">
    <property type="entry name" value="SEPTUM SITE-DETERMINING PROTEIN MIND HOMOLOG, CHLOROPLASTIC-RELATED"/>
    <property type="match status" value="1"/>
</dbReference>
<keyword evidence="1" id="KW-0547">Nucleotide-binding</keyword>
<dbReference type="GO" id="GO:0005524">
    <property type="term" value="F:ATP binding"/>
    <property type="evidence" value="ECO:0007669"/>
    <property type="project" value="UniProtKB-KW"/>
</dbReference>
<keyword evidence="5" id="KW-1185">Reference proteome</keyword>
<evidence type="ECO:0000256" key="3">
    <source>
        <dbReference type="SAM" id="Coils"/>
    </source>
</evidence>
<accession>A0A419TAE5</accession>
<keyword evidence="2 4" id="KW-0067">ATP-binding</keyword>
<dbReference type="Proteomes" id="UP000284177">
    <property type="component" value="Unassembled WGS sequence"/>
</dbReference>
<dbReference type="CDD" id="cd02038">
    <property type="entry name" value="FlhG-like"/>
    <property type="match status" value="1"/>
</dbReference>
<protein>
    <submittedName>
        <fullName evidence="4">ATP-binding protein</fullName>
    </submittedName>
</protein>
<dbReference type="AlphaFoldDB" id="A0A419TAE5"/>
<dbReference type="InterPro" id="IPR025501">
    <property type="entry name" value="MinD_FleN"/>
</dbReference>
<feature type="coiled-coil region" evidence="3">
    <location>
        <begin position="121"/>
        <end position="148"/>
    </location>
</feature>
<dbReference type="Gene3D" id="3.40.50.300">
    <property type="entry name" value="P-loop containing nucleotide triphosphate hydrolases"/>
    <property type="match status" value="1"/>
</dbReference>
<gene>
    <name evidence="4" type="ORF">BET03_01065</name>
</gene>
<organism evidence="4 5">
    <name type="scientific">Thermohalobacter berrensis</name>
    <dbReference type="NCBI Taxonomy" id="99594"/>
    <lineage>
        <taxon>Bacteria</taxon>
        <taxon>Bacillati</taxon>
        <taxon>Bacillota</taxon>
        <taxon>Tissierellia</taxon>
        <taxon>Tissierellales</taxon>
        <taxon>Thermohalobacteraceae</taxon>
        <taxon>Thermohalobacter</taxon>
    </lineage>
</organism>
<keyword evidence="3" id="KW-0175">Coiled coil</keyword>
<dbReference type="Pfam" id="PF10609">
    <property type="entry name" value="ParA"/>
    <property type="match status" value="1"/>
</dbReference>
<dbReference type="PANTHER" id="PTHR43384:SF4">
    <property type="entry name" value="CELLULOSE BIOSYNTHESIS PROTEIN BCSQ-RELATED"/>
    <property type="match status" value="1"/>
</dbReference>
<dbReference type="EMBL" id="MCIB01000001">
    <property type="protein sequence ID" value="RKD34454.1"/>
    <property type="molecule type" value="Genomic_DNA"/>
</dbReference>
<dbReference type="PIRSF" id="PIRSF003092">
    <property type="entry name" value="MinD"/>
    <property type="match status" value="1"/>
</dbReference>
<evidence type="ECO:0000256" key="1">
    <source>
        <dbReference type="ARBA" id="ARBA00022741"/>
    </source>
</evidence>